<dbReference type="EMBL" id="OU015584">
    <property type="protein sequence ID" value="CAG5084865.1"/>
    <property type="molecule type" value="Genomic_DNA"/>
</dbReference>
<dbReference type="Pfam" id="PF19408">
    <property type="entry name" value="PKD_6"/>
    <property type="match status" value="1"/>
</dbReference>
<dbReference type="InterPro" id="IPR013783">
    <property type="entry name" value="Ig-like_fold"/>
</dbReference>
<accession>A0A916JQM0</accession>
<feature type="chain" id="PRO_5038007997" description="PKD domain-containing protein" evidence="1">
    <location>
        <begin position="22"/>
        <end position="1831"/>
    </location>
</feature>
<evidence type="ECO:0000256" key="1">
    <source>
        <dbReference type="SAM" id="SignalP"/>
    </source>
</evidence>
<name>A0A916JQM0_9FLAO</name>
<evidence type="ECO:0000313" key="3">
    <source>
        <dbReference type="EMBL" id="CAG5084865.1"/>
    </source>
</evidence>
<dbReference type="Pfam" id="PF19081">
    <property type="entry name" value="Ig_7"/>
    <property type="match status" value="1"/>
</dbReference>
<dbReference type="Proteomes" id="UP000683507">
    <property type="component" value="Chromosome"/>
</dbReference>
<dbReference type="InterPro" id="IPR045829">
    <property type="entry name" value="PKD_6"/>
</dbReference>
<dbReference type="InterPro" id="IPR000601">
    <property type="entry name" value="PKD_dom"/>
</dbReference>
<protein>
    <recommendedName>
        <fullName evidence="2">PKD domain-containing protein</fullName>
    </recommendedName>
</protein>
<dbReference type="PROSITE" id="PS50093">
    <property type="entry name" value="PKD"/>
    <property type="match status" value="1"/>
</dbReference>
<evidence type="ECO:0000313" key="4">
    <source>
        <dbReference type="Proteomes" id="UP000683507"/>
    </source>
</evidence>
<dbReference type="Gene3D" id="2.60.40.10">
    <property type="entry name" value="Immunoglobulins"/>
    <property type="match status" value="1"/>
</dbReference>
<dbReference type="Pfam" id="PF18911">
    <property type="entry name" value="PKD_4"/>
    <property type="match status" value="1"/>
</dbReference>
<proteinExistence type="predicted"/>
<organism evidence="3 4">
    <name type="scientific">Parvicella tangerina</name>
    <dbReference type="NCBI Taxonomy" id="2829795"/>
    <lineage>
        <taxon>Bacteria</taxon>
        <taxon>Pseudomonadati</taxon>
        <taxon>Bacteroidota</taxon>
        <taxon>Flavobacteriia</taxon>
        <taxon>Flavobacteriales</taxon>
        <taxon>Parvicellaceae</taxon>
        <taxon>Parvicella</taxon>
    </lineage>
</organism>
<dbReference type="InterPro" id="IPR035986">
    <property type="entry name" value="PKD_dom_sf"/>
</dbReference>
<gene>
    <name evidence="3" type="ORF">CRYO30217_02586</name>
</gene>
<dbReference type="KEGG" id="ptan:CRYO30217_02586"/>
<dbReference type="InterPro" id="IPR044023">
    <property type="entry name" value="Ig_7"/>
</dbReference>
<sequence>MLKKLSALFLIGALTISSSYATHLVGGSIGYEYIGKFGANYRFKITLITYTDCGPTSQIPDPEDPIQPVGIYEHELQNDPTGGGNKDFLTDLQLNLVSTETIEPDQPSNCSIGASTCINKGVYEGTVDLPLNFTGYHVVYERCCRNGSIVNLIADESMAFYCYIAPPLLGNSSPVFTDDPVPFLCVGDTTTILNSAYDPDGDLLTFSFVTPYDGEATNVNPAPAPQAPSLVWPIQDVTYAPGYSLPQPFGAGGYTNISASTGLTTYYPPAVGDYVVAIEIKEFRNGNLIGITRRDLQLLVLNCPNNPAPVLDANLGTTNTVFNVEAGETICFDYGYNDPNGDSVTITSSGAIFDPLLTNPAATINSPVSDLDTVSTEFCWTTDCNQARTAPYQFQISARDNGCPPNAANNVYEIYVDPVPPPTSITGADVVCQFGTETYTTQAIPATSYNWSVTGGNIVADNGSSIDVEWTAVGAASISLTAENQYGCLSEPIDYDVTVTPAPTVEAGNDTTICYGDTIDLAGTTTATPGFTSSWSPSATVDTPTSLSTEAYPTDSTLFYLTIDIGGGCFGIDSIMVNVNLPTVDAGVDTVLCSGDSVQLQGTADPGTFGWTPIADLSDPAILDPFASPNSTTDYVLELTDGIGCTNSDTVKVTVSTAFTLTVSNDTTICDGDCANLQASGAVDYVWNTQVTLSDSLIANPVACPTTTETYEVIGYDGVCSDTAQVTVTVGVSPPVDAGLDVAICEGDTIQLSASGAVNYAWTPSTGLSDPAIADPDANPSVTTEYFVTGSDALGCSAIDSVTITVNPNPIADAGEDKGICISVTNGTTAPTEVLDGSGSGGTGTLSPSWTPTGNLSDPSIFTPIFNPPADTEYVLTVTDINGCTATDTVQVTVFGSVPTDAGSDTTICPGDTVTLGGNPSADGVNTTYLWSPAGLLDDPTLANPQAFPTTTTMFYLSTNNDTCNGLDSVLITVRTPPAVFAGNDEDICINDTVQLSASGALSYVWNEQTTLSDSLIADPLAFPTITTNYVVEGVDADGCTNTDTVAVNVNPLPVVNAGLNDTICFGDTTQLNAVGAVNYVWTPTDSISDPNINNPLAWPSATTEYIVEGTDANSCVNTDTVEITVNSLPLVDAGANDTICIGDTYQLQASGANNYVWTPSADLDDPTIDNPVSSATITTMFYVEGTDINMCVNTDSVEIFVNALPVVDAGADPTICFNDSTQLTATGANTYNWTPTSGLADPTSGTTMASPSDTTMYYVTGTDLNGCQNLDSVRVNVNPLPVMDAGVNDTICFGDTTQLNAVGAVNYVWTPTDSLSDPTISNPLAWPAISTTYIVEGTDVNTCVNTDTVEIVVNSLPLVDAGPNDTICIGDTYQLQASGASTYIWTPSVDLDDPSISDPISSATITTTFHVEGTDLNMCVNNDSVEIFVNTLPAVDAGVDIPICIGDTAQLQATGATDYTWTPATNLSSTSIADPMAFPNDTTMYYVTGVDGNSCSNIDSMTVIVNPLPVIDAGPDQDICIGGSANLLATGANTYTWSPSSSLDDPNIDNPTASPDTTQSYVVIGTDINSCISNDTVTVNVFRIATDPDTSICIGDSVQLNVYGSVGNTYSWTPTAGLSDPSIANPFAAPTTSTTYYVSVSNVAGCTDQDSVNITIFNAPTASFDMNVEPGCEGSYVDFTNTSTDGIDFFWNFNDGETSEEENPTHIFDYGSSITVDLSVTNSNGCVSTATNSEVILSFDDYYSITLPNVFTPNGDGDNDTFKVTVPGRIYECVDLTIYNRWGQVMFKSSGNNIQWDGHTSVGGACPEGTYMYTLDVNGMQYSGTLMLFK</sequence>
<dbReference type="Pfam" id="PF13585">
    <property type="entry name" value="CHU_C"/>
    <property type="match status" value="1"/>
</dbReference>
<keyword evidence="1" id="KW-0732">Signal</keyword>
<dbReference type="NCBIfam" id="TIGR04131">
    <property type="entry name" value="Bac_Flav_CTERM"/>
    <property type="match status" value="1"/>
</dbReference>
<dbReference type="SUPFAM" id="SSF49299">
    <property type="entry name" value="PKD domain"/>
    <property type="match status" value="1"/>
</dbReference>
<keyword evidence="4" id="KW-1185">Reference proteome</keyword>
<dbReference type="RefSeq" id="WP_258542804.1">
    <property type="nucleotide sequence ID" value="NZ_OU015584.1"/>
</dbReference>
<feature type="signal peptide" evidence="1">
    <location>
        <begin position="1"/>
        <end position="21"/>
    </location>
</feature>
<feature type="domain" description="PKD" evidence="2">
    <location>
        <begin position="1681"/>
        <end position="1732"/>
    </location>
</feature>
<dbReference type="InterPro" id="IPR026341">
    <property type="entry name" value="T9SS_type_B"/>
</dbReference>
<reference evidence="3" key="1">
    <citation type="submission" date="2021-04" db="EMBL/GenBank/DDBJ databases">
        <authorList>
            <person name="Rodrigo-Torres L."/>
            <person name="Arahal R. D."/>
            <person name="Lucena T."/>
        </authorList>
    </citation>
    <scope>NUCLEOTIDE SEQUENCE</scope>
    <source>
        <strain evidence="3">AS29M-1</strain>
    </source>
</reference>
<evidence type="ECO:0000259" key="2">
    <source>
        <dbReference type="PROSITE" id="PS50093"/>
    </source>
</evidence>